<dbReference type="AlphaFoldDB" id="A0A0E9UTJ2"/>
<proteinExistence type="predicted"/>
<accession>A0A0E9UTJ2</accession>
<reference evidence="1" key="2">
    <citation type="journal article" date="2015" name="Fish Shellfish Immunol.">
        <title>Early steps in the European eel (Anguilla anguilla)-Vibrio vulnificus interaction in the gills: Role of the RtxA13 toxin.</title>
        <authorList>
            <person name="Callol A."/>
            <person name="Pajuelo D."/>
            <person name="Ebbesson L."/>
            <person name="Teles M."/>
            <person name="MacKenzie S."/>
            <person name="Amaro C."/>
        </authorList>
    </citation>
    <scope>NUCLEOTIDE SEQUENCE</scope>
</reference>
<sequence>MFWILLVNNCEVELPEHSLCSHLLPTGSILTHPPSFNPIWPPV</sequence>
<evidence type="ECO:0000313" key="1">
    <source>
        <dbReference type="EMBL" id="JAH68253.1"/>
    </source>
</evidence>
<name>A0A0E9UTJ2_ANGAN</name>
<protein>
    <submittedName>
        <fullName evidence="1">Uncharacterized protein</fullName>
    </submittedName>
</protein>
<dbReference type="EMBL" id="GBXM01040324">
    <property type="protein sequence ID" value="JAH68253.1"/>
    <property type="molecule type" value="Transcribed_RNA"/>
</dbReference>
<reference evidence="1" key="1">
    <citation type="submission" date="2014-11" db="EMBL/GenBank/DDBJ databases">
        <authorList>
            <person name="Amaro Gonzalez C."/>
        </authorList>
    </citation>
    <scope>NUCLEOTIDE SEQUENCE</scope>
</reference>
<organism evidence="1">
    <name type="scientific">Anguilla anguilla</name>
    <name type="common">European freshwater eel</name>
    <name type="synonym">Muraena anguilla</name>
    <dbReference type="NCBI Taxonomy" id="7936"/>
    <lineage>
        <taxon>Eukaryota</taxon>
        <taxon>Metazoa</taxon>
        <taxon>Chordata</taxon>
        <taxon>Craniata</taxon>
        <taxon>Vertebrata</taxon>
        <taxon>Euteleostomi</taxon>
        <taxon>Actinopterygii</taxon>
        <taxon>Neopterygii</taxon>
        <taxon>Teleostei</taxon>
        <taxon>Anguilliformes</taxon>
        <taxon>Anguillidae</taxon>
        <taxon>Anguilla</taxon>
    </lineage>
</organism>
<dbReference type="EMBL" id="GBXM01026950">
    <property type="protein sequence ID" value="JAH81627.1"/>
    <property type="molecule type" value="Transcribed_RNA"/>
</dbReference>